<dbReference type="AlphaFoldDB" id="A0A1S8NE03"/>
<proteinExistence type="predicted"/>
<comment type="caution">
    <text evidence="1">The sequence shown here is derived from an EMBL/GenBank/DDBJ whole genome shotgun (WGS) entry which is preliminary data.</text>
</comment>
<gene>
    <name evidence="1" type="ORF">CLOSAC_13910</name>
</gene>
<sequence length="119" mass="13699">MIIATHSPHVIGNITSNELRVMTKDDNGIKLIDNYNLSETYGKSIGDILSTTMKLDSLRNEDITDKLNKVCELLNKNLYDTEEFKNLFDYLKTYLGDLDKDIMRIRLDISVRNKKNVKG</sequence>
<reference evidence="1 2" key="1">
    <citation type="submission" date="2016-05" db="EMBL/GenBank/DDBJ databases">
        <title>Microbial solvent formation.</title>
        <authorList>
            <person name="Poehlein A."/>
            <person name="Montoya Solano J.D."/>
            <person name="Flitsch S."/>
            <person name="Krabben P."/>
            <person name="Duerre P."/>
            <person name="Daniel R."/>
        </authorList>
    </citation>
    <scope>NUCLEOTIDE SEQUENCE [LARGE SCALE GENOMIC DNA]</scope>
    <source>
        <strain evidence="1 2">L1-8</strain>
    </source>
</reference>
<dbReference type="Proteomes" id="UP000191154">
    <property type="component" value="Unassembled WGS sequence"/>
</dbReference>
<dbReference type="EMBL" id="LZYZ01000002">
    <property type="protein sequence ID" value="OOM14511.1"/>
    <property type="molecule type" value="Genomic_DNA"/>
</dbReference>
<evidence type="ECO:0000313" key="1">
    <source>
        <dbReference type="EMBL" id="OOM14511.1"/>
    </source>
</evidence>
<evidence type="ECO:0000313" key="2">
    <source>
        <dbReference type="Proteomes" id="UP000191154"/>
    </source>
</evidence>
<organism evidence="1 2">
    <name type="scientific">Clostridium saccharobutylicum</name>
    <dbReference type="NCBI Taxonomy" id="169679"/>
    <lineage>
        <taxon>Bacteria</taxon>
        <taxon>Bacillati</taxon>
        <taxon>Bacillota</taxon>
        <taxon>Clostridia</taxon>
        <taxon>Eubacteriales</taxon>
        <taxon>Clostridiaceae</taxon>
        <taxon>Clostridium</taxon>
    </lineage>
</organism>
<name>A0A1S8NE03_CLOSA</name>
<accession>A0A1S8NE03</accession>
<evidence type="ECO:0008006" key="3">
    <source>
        <dbReference type="Google" id="ProtNLM"/>
    </source>
</evidence>
<protein>
    <recommendedName>
        <fullName evidence="3">ATPase AAA-type core domain-containing protein</fullName>
    </recommendedName>
</protein>